<dbReference type="InterPro" id="IPR057765">
    <property type="entry name" value="MS1-like_ubiquitin"/>
</dbReference>
<sequence length="702" mass="79145">MVRVDAVAVDGRPLKRARRRDEADGMLGLPDGISAGEIAPCGPFRHCVRYFIARQARVAPPTLPRLRTWRMSSRVGDTAVDLDVVEEDVARSRRIYCDHCRIVGWSTNPVCSTRYHFIIRNESSPSSSYEHHPCRHCGAPRRFSELSITCRCSTCNYESTSLDLEDWASLQLEDPTHLLHGVVHANGYGHLLRVNGREGGSKNLIGCDLMEYWDRLCKLLNVSRKISVMDVSKKHGMEFRLLQAVTAGQPWYGNWGYQFGSGSFGHTTEAYRKAVDGLSSTPLPDDRSLSTQLQKTIALYVFLSPRRLKTLRDLFCFITQQIKDCYGEKNLGADATEKSQDPESLPMCTWRQEDINRAENAIIKILQAVKESKWVTWRALRGATFSSIGSLELLDYCLRKLAGRAVADGLVVAVKCNAESNSVEYRLERASDERSSARRLCRPSKECLLHDLRVLYDALLNPATMQPYEPRSVWEASRSSSAKILDCKQFIKHYDKNKDLVDPHPFTLRVWCRMELADKPKNYLAPPPELLLLPLHATVADLKSEATKAFQETYLILQSFQAEQVLVNGEYADDATQISFLLGPDDSVQVRGRCLGGGCKLEQLRMERGTESWTVDCTCGTKDDDGERMLTCDRCGVWKHTRCSGIDDLDEVPAKFVCGSCLSMSKRGGRGRRMYRYDTSSSWQDDDASSNTGRDRQLAVKS</sequence>
<keyword evidence="4" id="KW-0805">Transcription regulation</keyword>
<evidence type="ECO:0000256" key="4">
    <source>
        <dbReference type="ARBA" id="ARBA00023015"/>
    </source>
</evidence>
<dbReference type="InterPro" id="IPR058054">
    <property type="entry name" value="Znf_MS1-like"/>
</dbReference>
<gene>
    <name evidence="8" type="ORF">GSMUA_314180.1</name>
</gene>
<dbReference type="InterPro" id="IPR001965">
    <property type="entry name" value="Znf_PHD"/>
</dbReference>
<keyword evidence="5" id="KW-0804">Transcription</keyword>
<evidence type="ECO:0000256" key="5">
    <source>
        <dbReference type="ARBA" id="ARBA00023163"/>
    </source>
</evidence>
<dbReference type="PANTHER" id="PTHR46201:SF3">
    <property type="entry name" value="OS01G0877500 PROTEIN"/>
    <property type="match status" value="1"/>
</dbReference>
<feature type="region of interest" description="Disordered" evidence="6">
    <location>
        <begin position="680"/>
        <end position="702"/>
    </location>
</feature>
<evidence type="ECO:0000313" key="8">
    <source>
        <dbReference type="EMBL" id="CAG1853192.1"/>
    </source>
</evidence>
<feature type="domain" description="Zinc finger PHD-type" evidence="7">
    <location>
        <begin position="616"/>
        <end position="662"/>
    </location>
</feature>
<keyword evidence="3" id="KW-0862">Zinc</keyword>
<dbReference type="InterPro" id="IPR059080">
    <property type="entry name" value="WHD_PTC1"/>
</dbReference>
<evidence type="ECO:0000256" key="2">
    <source>
        <dbReference type="ARBA" id="ARBA00022771"/>
    </source>
</evidence>
<dbReference type="Pfam" id="PF25874">
    <property type="entry name" value="WHD_plant_repro"/>
    <property type="match status" value="1"/>
</dbReference>
<evidence type="ECO:0000256" key="3">
    <source>
        <dbReference type="ARBA" id="ARBA00022833"/>
    </source>
</evidence>
<reference evidence="8" key="1">
    <citation type="submission" date="2021-03" db="EMBL/GenBank/DDBJ databases">
        <authorList>
            <consortium name="Genoscope - CEA"/>
            <person name="William W."/>
        </authorList>
    </citation>
    <scope>NUCLEOTIDE SEQUENCE</scope>
    <source>
        <strain evidence="8">Doubled-haploid Pahang</strain>
    </source>
</reference>
<dbReference type="Gene3D" id="3.30.40.10">
    <property type="entry name" value="Zinc/RING finger domain, C3HC4 (zinc finger)"/>
    <property type="match status" value="1"/>
</dbReference>
<dbReference type="InterPro" id="IPR011011">
    <property type="entry name" value="Znf_FYVE_PHD"/>
</dbReference>
<name>A0A8D7AQX5_MUSAM</name>
<evidence type="ECO:0000259" key="7">
    <source>
        <dbReference type="SMART" id="SM00249"/>
    </source>
</evidence>
<keyword evidence="1" id="KW-0479">Metal-binding</keyword>
<dbReference type="InterPro" id="IPR020549">
    <property type="entry name" value="YbeY_CS"/>
</dbReference>
<dbReference type="PROSITE" id="PS01306">
    <property type="entry name" value="UPF0054"/>
    <property type="match status" value="1"/>
</dbReference>
<dbReference type="CDD" id="cd15556">
    <property type="entry name" value="PHD_MMD1_like"/>
    <property type="match status" value="1"/>
</dbReference>
<dbReference type="GO" id="GO:0008270">
    <property type="term" value="F:zinc ion binding"/>
    <property type="evidence" value="ECO:0007669"/>
    <property type="project" value="UniProtKB-KW"/>
</dbReference>
<evidence type="ECO:0000256" key="1">
    <source>
        <dbReference type="ARBA" id="ARBA00022723"/>
    </source>
</evidence>
<dbReference type="SUPFAM" id="SSF57903">
    <property type="entry name" value="FYVE/PHD zinc finger"/>
    <property type="match status" value="1"/>
</dbReference>
<keyword evidence="2" id="KW-0863">Zinc-finger</keyword>
<organism evidence="8">
    <name type="scientific">Musa acuminata subsp. malaccensis</name>
    <name type="common">Wild banana</name>
    <name type="synonym">Musa malaccensis</name>
    <dbReference type="NCBI Taxonomy" id="214687"/>
    <lineage>
        <taxon>Eukaryota</taxon>
        <taxon>Viridiplantae</taxon>
        <taxon>Streptophyta</taxon>
        <taxon>Embryophyta</taxon>
        <taxon>Tracheophyta</taxon>
        <taxon>Spermatophyta</taxon>
        <taxon>Magnoliopsida</taxon>
        <taxon>Liliopsida</taxon>
        <taxon>Zingiberales</taxon>
        <taxon>Musaceae</taxon>
        <taxon>Musa</taxon>
    </lineage>
</organism>
<feature type="compositionally biased region" description="Basic and acidic residues" evidence="6">
    <location>
        <begin position="693"/>
        <end position="702"/>
    </location>
</feature>
<proteinExistence type="predicted"/>
<dbReference type="InterPro" id="IPR019787">
    <property type="entry name" value="Znf_PHD-finger"/>
</dbReference>
<dbReference type="InterPro" id="IPR013083">
    <property type="entry name" value="Znf_RING/FYVE/PHD"/>
</dbReference>
<dbReference type="Pfam" id="PF00628">
    <property type="entry name" value="PHD"/>
    <property type="match status" value="1"/>
</dbReference>
<protein>
    <submittedName>
        <fullName evidence="8">(wild Malaysian banana) hypothetical protein</fullName>
    </submittedName>
</protein>
<dbReference type="PANTHER" id="PTHR46201">
    <property type="entry name" value="PHD FINGER PROTEIN MALE MEIOCYTE DEATH 1-RELATED"/>
    <property type="match status" value="1"/>
</dbReference>
<accession>A0A8D7AQX5</accession>
<dbReference type="EMBL" id="HG996476">
    <property type="protein sequence ID" value="CAG1853192.1"/>
    <property type="molecule type" value="Genomic_DNA"/>
</dbReference>
<dbReference type="SMART" id="SM00249">
    <property type="entry name" value="PHD"/>
    <property type="match status" value="1"/>
</dbReference>
<dbReference type="Pfam" id="PF25565">
    <property type="entry name" value="Ubiquitin_At1g33420"/>
    <property type="match status" value="1"/>
</dbReference>
<evidence type="ECO:0000256" key="6">
    <source>
        <dbReference type="SAM" id="MobiDB-lite"/>
    </source>
</evidence>
<dbReference type="AlphaFoldDB" id="A0A8D7AQX5"/>